<evidence type="ECO:0000313" key="1">
    <source>
        <dbReference type="EMBL" id="AIR93594.1"/>
    </source>
</evidence>
<protein>
    <submittedName>
        <fullName evidence="1">Uncharacterized protein</fullName>
    </submittedName>
</protein>
<accession>A0A0K0KWS7</accession>
<evidence type="ECO:0000313" key="2">
    <source>
        <dbReference type="Proteomes" id="UP000207741"/>
    </source>
</evidence>
<dbReference type="EMBL" id="KM359505">
    <property type="protein sequence ID" value="AIR93594.1"/>
    <property type="molecule type" value="Genomic_DNA"/>
</dbReference>
<organism evidence="1 2">
    <name type="scientific">Prochlorococcus phage P-TIM68</name>
    <dbReference type="NCBI Taxonomy" id="1542477"/>
    <lineage>
        <taxon>Viruses</taxon>
        <taxon>Duplodnaviria</taxon>
        <taxon>Heunggongvirae</taxon>
        <taxon>Uroviricota</taxon>
        <taxon>Caudoviricetes</taxon>
        <taxon>Pantevenvirales</taxon>
        <taxon>Kyanoviridae</taxon>
        <taxon>Haifavirus</taxon>
        <taxon>Haifavirus tim68</taxon>
    </lineage>
</organism>
<sequence>MPILDFFSSDDSVKYLKNFEENTDSYLAALDYVKERVFEDTPYSEINGETLDALCKLTNKLIEDTNYSFSQEYPEYKNIEQINSNVFYLENFRSKK</sequence>
<dbReference type="GeneID" id="26640099"/>
<name>A0A0K0KWS7_9CAUD</name>
<dbReference type="Proteomes" id="UP000207741">
    <property type="component" value="Segment"/>
</dbReference>
<proteinExistence type="predicted"/>
<dbReference type="RefSeq" id="YP_009213555.1">
    <property type="nucleotide sequence ID" value="NC_028955.1"/>
</dbReference>
<keyword evidence="2" id="KW-1185">Reference proteome</keyword>
<dbReference type="KEGG" id="vg:26640099"/>
<reference evidence="2" key="1">
    <citation type="submission" date="2014-08" db="EMBL/GenBank/DDBJ databases">
        <authorList>
            <person name="Edwards T."/>
        </authorList>
    </citation>
    <scope>NUCLEOTIDE SEQUENCE [LARGE SCALE GENOMIC DNA]</scope>
</reference>